<organism evidence="1 2">
    <name type="scientific">Nocardioides aquaticus</name>
    <dbReference type="NCBI Taxonomy" id="160826"/>
    <lineage>
        <taxon>Bacteria</taxon>
        <taxon>Bacillati</taxon>
        <taxon>Actinomycetota</taxon>
        <taxon>Actinomycetes</taxon>
        <taxon>Propionibacteriales</taxon>
        <taxon>Nocardioidaceae</taxon>
        <taxon>Nocardioides</taxon>
    </lineage>
</organism>
<gene>
    <name evidence="1" type="ORF">ENKNEFLB_00271</name>
</gene>
<evidence type="ECO:0000313" key="1">
    <source>
        <dbReference type="EMBL" id="QVT77902.1"/>
    </source>
</evidence>
<name>A0ABX8ECZ6_9ACTN</name>
<keyword evidence="2" id="KW-1185">Reference proteome</keyword>
<sequence>MAVKIERRGEDARIEQILRDPKRYFAEARARTRAAVEAEVARERGNGHGRTA</sequence>
<accession>A0ABX8ECZ6</accession>
<dbReference type="EMBL" id="CP075371">
    <property type="protein sequence ID" value="QVT77902.1"/>
    <property type="molecule type" value="Genomic_DNA"/>
</dbReference>
<evidence type="ECO:0000313" key="2">
    <source>
        <dbReference type="Proteomes" id="UP000679307"/>
    </source>
</evidence>
<protein>
    <submittedName>
        <fullName evidence="1">Uncharacterized protein</fullName>
    </submittedName>
</protein>
<proteinExistence type="predicted"/>
<dbReference type="Proteomes" id="UP000679307">
    <property type="component" value="Chromosome"/>
</dbReference>
<dbReference type="RefSeq" id="WP_214057561.1">
    <property type="nucleotide sequence ID" value="NZ_BAAAHS010000081.1"/>
</dbReference>
<reference evidence="1 2" key="1">
    <citation type="submission" date="2021-05" db="EMBL/GenBank/DDBJ databases">
        <title>Complete genome of Nocardioides aquaticus KCTC 9944T isolated from meromictic and hypersaline Ekho Lake, Antarctica.</title>
        <authorList>
            <person name="Hwang K."/>
            <person name="Kim K.M."/>
            <person name="Choe H."/>
        </authorList>
    </citation>
    <scope>NUCLEOTIDE SEQUENCE [LARGE SCALE GENOMIC DNA]</scope>
    <source>
        <strain evidence="1 2">KCTC 9944</strain>
    </source>
</reference>